<feature type="transmembrane region" description="Helical" evidence="2">
    <location>
        <begin position="408"/>
        <end position="430"/>
    </location>
</feature>
<dbReference type="PANTHER" id="PTHR36353:SF1">
    <property type="entry name" value="TRANSMEMBRANE PROTEIN"/>
    <property type="match status" value="1"/>
</dbReference>
<feature type="compositionally biased region" description="Basic and acidic residues" evidence="1">
    <location>
        <begin position="187"/>
        <end position="203"/>
    </location>
</feature>
<sequence length="487" mass="55214">MSEHPRLQNLRSTAQVLREATSSFSSNLVTFLLLSLLILSFRTVVENGTSHVTSFIDRDPSLKALLSRLDLAGNGPNHHGGRLRHDASSSIHRHRHHLHRRRRPFLHLTRVGTLDDDFFSGDDDDGRTLFGSAPKSAINGSHVFFGPFSLESGFSDLVIDDGIRVSEVVRSGITFKADGLTFASDDKERGSYEEEEERGDKDEKKKKKSEKGDLGNGGQEIEKSVDLQFFVKGLEVGRRDAAALFFLVSFLSAAYGWVILVFLVTYSWVLGVVFVAVVNDLVGRFCSVTGLIWDGSRLGLKRLSGFILMRWAVRDALTQLLGLWYFGEIEDQYSFFKLFVRLKLMPFSVMSPWVRGFEKEISGFLFTWFLVDTFVAFIFSVDAWVAIADTRRSGREIVKEGCYLITTMLNQAIQIKCLEAILCGSMMRWILGRYCGRSFAKMFQSTMEVYFMVAWLVFYFAARCRDASLQGRRFGHRELEGIIDGHR</sequence>
<gene>
    <name evidence="4" type="primary">LOC107493506</name>
</gene>
<feature type="transmembrane region" description="Helical" evidence="2">
    <location>
        <begin position="442"/>
        <end position="462"/>
    </location>
</feature>
<accession>A0A6P4DL26</accession>
<dbReference type="OrthoDB" id="1295726at2759"/>
<proteinExistence type="predicted"/>
<dbReference type="KEGG" id="adu:107493506"/>
<feature type="transmembrane region" description="Helical" evidence="2">
    <location>
        <begin position="242"/>
        <end position="262"/>
    </location>
</feature>
<evidence type="ECO:0000313" key="4">
    <source>
        <dbReference type="RefSeq" id="XP_015970083.1"/>
    </source>
</evidence>
<dbReference type="InterPro" id="IPR056715">
    <property type="entry name" value="DUF7813"/>
</dbReference>
<feature type="transmembrane region" description="Helical" evidence="2">
    <location>
        <begin position="365"/>
        <end position="387"/>
    </location>
</feature>
<evidence type="ECO:0000256" key="2">
    <source>
        <dbReference type="SAM" id="Phobius"/>
    </source>
</evidence>
<keyword evidence="2" id="KW-1133">Transmembrane helix</keyword>
<organism evidence="3 4">
    <name type="scientific">Arachis duranensis</name>
    <name type="common">Wild peanut</name>
    <dbReference type="NCBI Taxonomy" id="130453"/>
    <lineage>
        <taxon>Eukaryota</taxon>
        <taxon>Viridiplantae</taxon>
        <taxon>Streptophyta</taxon>
        <taxon>Embryophyta</taxon>
        <taxon>Tracheophyta</taxon>
        <taxon>Spermatophyta</taxon>
        <taxon>Magnoliopsida</taxon>
        <taxon>eudicotyledons</taxon>
        <taxon>Gunneridae</taxon>
        <taxon>Pentapetalae</taxon>
        <taxon>rosids</taxon>
        <taxon>fabids</taxon>
        <taxon>Fabales</taxon>
        <taxon>Fabaceae</taxon>
        <taxon>Papilionoideae</taxon>
        <taxon>50 kb inversion clade</taxon>
        <taxon>dalbergioids sensu lato</taxon>
        <taxon>Dalbergieae</taxon>
        <taxon>Pterocarpus clade</taxon>
        <taxon>Arachis</taxon>
    </lineage>
</organism>
<keyword evidence="2" id="KW-0472">Membrane</keyword>
<feature type="region of interest" description="Disordered" evidence="1">
    <location>
        <begin position="187"/>
        <end position="219"/>
    </location>
</feature>
<keyword evidence="3" id="KW-1185">Reference proteome</keyword>
<dbReference type="Proteomes" id="UP000515211">
    <property type="component" value="Chromosome 6"/>
</dbReference>
<protein>
    <submittedName>
        <fullName evidence="4">Uncharacterized protein LOC107493506</fullName>
    </submittedName>
</protein>
<dbReference type="RefSeq" id="XP_015970083.1">
    <property type="nucleotide sequence ID" value="XM_016114597.1"/>
</dbReference>
<dbReference type="AlphaFoldDB" id="A0A6P4DL26"/>
<keyword evidence="2" id="KW-0812">Transmembrane</keyword>
<reference evidence="3" key="1">
    <citation type="journal article" date="2016" name="Nat. Genet.">
        <title>The genome sequences of Arachis duranensis and Arachis ipaensis, the diploid ancestors of cultivated peanut.</title>
        <authorList>
            <person name="Bertioli D.J."/>
            <person name="Cannon S.B."/>
            <person name="Froenicke L."/>
            <person name="Huang G."/>
            <person name="Farmer A.D."/>
            <person name="Cannon E.K."/>
            <person name="Liu X."/>
            <person name="Gao D."/>
            <person name="Clevenger J."/>
            <person name="Dash S."/>
            <person name="Ren L."/>
            <person name="Moretzsohn M.C."/>
            <person name="Shirasawa K."/>
            <person name="Huang W."/>
            <person name="Vidigal B."/>
            <person name="Abernathy B."/>
            <person name="Chu Y."/>
            <person name="Niederhuth C.E."/>
            <person name="Umale P."/>
            <person name="Araujo A.C."/>
            <person name="Kozik A."/>
            <person name="Kim K.D."/>
            <person name="Burow M.D."/>
            <person name="Varshney R.K."/>
            <person name="Wang X."/>
            <person name="Zhang X."/>
            <person name="Barkley N."/>
            <person name="Guimaraes P.M."/>
            <person name="Isobe S."/>
            <person name="Guo B."/>
            <person name="Liao B."/>
            <person name="Stalker H.T."/>
            <person name="Schmitz R.J."/>
            <person name="Scheffler B.E."/>
            <person name="Leal-Bertioli S.C."/>
            <person name="Xun X."/>
            <person name="Jackson S.A."/>
            <person name="Michelmore R."/>
            <person name="Ozias-Akins P."/>
        </authorList>
    </citation>
    <scope>NUCLEOTIDE SEQUENCE [LARGE SCALE GENOMIC DNA]</scope>
    <source>
        <strain evidence="3">cv. V14167</strain>
    </source>
</reference>
<name>A0A6P4DL26_ARADU</name>
<dbReference type="Pfam" id="PF25105">
    <property type="entry name" value="DUF7813"/>
    <property type="match status" value="1"/>
</dbReference>
<evidence type="ECO:0000313" key="3">
    <source>
        <dbReference type="Proteomes" id="UP000515211"/>
    </source>
</evidence>
<dbReference type="GeneID" id="107493506"/>
<reference evidence="4" key="2">
    <citation type="submission" date="2025-08" db="UniProtKB">
        <authorList>
            <consortium name="RefSeq"/>
        </authorList>
    </citation>
    <scope>IDENTIFICATION</scope>
    <source>
        <tissue evidence="4">Whole plant</tissue>
    </source>
</reference>
<feature type="transmembrane region" description="Helical" evidence="2">
    <location>
        <begin position="268"/>
        <end position="293"/>
    </location>
</feature>
<evidence type="ECO:0000256" key="1">
    <source>
        <dbReference type="SAM" id="MobiDB-lite"/>
    </source>
</evidence>
<dbReference type="PANTHER" id="PTHR36353">
    <property type="entry name" value="TRANSMEMBRANE PROTEIN"/>
    <property type="match status" value="1"/>
</dbReference>